<sequence length="106" mass="11915">MLKQGSIIWVDLNPTKGHEQKGLRPALVISNDDFNRFTKLTKVVAITTSNNGFPLHKQLPDGLQTVGFVEVEQERTLDLSTRKATLIEMAPTDFVSEIIEMVKEAY</sequence>
<dbReference type="GO" id="GO:0006402">
    <property type="term" value="P:mRNA catabolic process"/>
    <property type="evidence" value="ECO:0007669"/>
    <property type="project" value="TreeGrafter"/>
</dbReference>
<dbReference type="GO" id="GO:0016787">
    <property type="term" value="F:hydrolase activity"/>
    <property type="evidence" value="ECO:0007669"/>
    <property type="project" value="UniProtKB-KW"/>
</dbReference>
<dbReference type="Gene3D" id="2.30.30.110">
    <property type="match status" value="1"/>
</dbReference>
<dbReference type="SUPFAM" id="SSF50118">
    <property type="entry name" value="Cell growth inhibitor/plasmid maintenance toxic component"/>
    <property type="match status" value="1"/>
</dbReference>
<evidence type="ECO:0000256" key="2">
    <source>
        <dbReference type="ARBA" id="ARBA00022649"/>
    </source>
</evidence>
<dbReference type="EC" id="3.1.-.-" evidence="3"/>
<dbReference type="STRING" id="1423738.FC84_GL001639"/>
<comment type="function">
    <text evidence="3">Toxic component of a type II toxin-antitoxin (TA) system.</text>
</comment>
<dbReference type="RefSeq" id="WP_057755768.1">
    <property type="nucleotide sequence ID" value="NZ_AYYK01000004.1"/>
</dbReference>
<proteinExistence type="inferred from homology"/>
<dbReference type="GO" id="GO:0003677">
    <property type="term" value="F:DNA binding"/>
    <property type="evidence" value="ECO:0007669"/>
    <property type="project" value="InterPro"/>
</dbReference>
<keyword evidence="2" id="KW-1277">Toxin-antitoxin system</keyword>
<dbReference type="AlphaFoldDB" id="A0A0R2BNJ0"/>
<keyword evidence="3" id="KW-0540">Nuclease</keyword>
<accession>A0A0R2BNJ0</accession>
<dbReference type="InterPro" id="IPR011067">
    <property type="entry name" value="Plasmid_toxin/cell-grow_inhib"/>
</dbReference>
<dbReference type="GO" id="GO:0016075">
    <property type="term" value="P:rRNA catabolic process"/>
    <property type="evidence" value="ECO:0007669"/>
    <property type="project" value="TreeGrafter"/>
</dbReference>
<dbReference type="PIRSF" id="PIRSF033490">
    <property type="entry name" value="MazF"/>
    <property type="match status" value="1"/>
</dbReference>
<keyword evidence="3" id="KW-0378">Hydrolase</keyword>
<comment type="similarity">
    <text evidence="1 3">Belongs to the PemK/MazF family.</text>
</comment>
<evidence type="ECO:0000313" key="4">
    <source>
        <dbReference type="EMBL" id="KRM79460.1"/>
    </source>
</evidence>
<evidence type="ECO:0000256" key="1">
    <source>
        <dbReference type="ARBA" id="ARBA00007521"/>
    </source>
</evidence>
<protein>
    <recommendedName>
        <fullName evidence="3">mRNA interferase</fullName>
        <ecNumber evidence="3">3.1.-.-</ecNumber>
    </recommendedName>
</protein>
<dbReference type="Pfam" id="PF02452">
    <property type="entry name" value="PemK_toxin"/>
    <property type="match status" value="1"/>
</dbReference>
<dbReference type="PATRIC" id="fig|1423738.3.peg.1663"/>
<dbReference type="Proteomes" id="UP000051813">
    <property type="component" value="Unassembled WGS sequence"/>
</dbReference>
<dbReference type="GO" id="GO:0004521">
    <property type="term" value="F:RNA endonuclease activity"/>
    <property type="evidence" value="ECO:0007669"/>
    <property type="project" value="TreeGrafter"/>
</dbReference>
<evidence type="ECO:0000256" key="3">
    <source>
        <dbReference type="PIRNR" id="PIRNR033490"/>
    </source>
</evidence>
<evidence type="ECO:0000313" key="5">
    <source>
        <dbReference type="Proteomes" id="UP000051813"/>
    </source>
</evidence>
<organism evidence="4 5">
    <name type="scientific">Lapidilactobacillus dextrinicus DSM 20335</name>
    <dbReference type="NCBI Taxonomy" id="1423738"/>
    <lineage>
        <taxon>Bacteria</taxon>
        <taxon>Bacillati</taxon>
        <taxon>Bacillota</taxon>
        <taxon>Bacilli</taxon>
        <taxon>Lactobacillales</taxon>
        <taxon>Lactobacillaceae</taxon>
        <taxon>Lapidilactobacillus</taxon>
    </lineage>
</organism>
<dbReference type="PANTHER" id="PTHR33988:SF3">
    <property type="entry name" value="ENDORIBONUCLEASE TOXIN CHPB-RELATED"/>
    <property type="match status" value="1"/>
</dbReference>
<dbReference type="EMBL" id="AYYK01000004">
    <property type="protein sequence ID" value="KRM79460.1"/>
    <property type="molecule type" value="Genomic_DNA"/>
</dbReference>
<keyword evidence="5" id="KW-1185">Reference proteome</keyword>
<name>A0A0R2BNJ0_9LACO</name>
<dbReference type="PANTHER" id="PTHR33988">
    <property type="entry name" value="ENDORIBONUCLEASE MAZF-RELATED"/>
    <property type="match status" value="1"/>
</dbReference>
<comment type="caution">
    <text evidence="4">The sequence shown here is derived from an EMBL/GenBank/DDBJ whole genome shotgun (WGS) entry which is preliminary data.</text>
</comment>
<keyword evidence="3" id="KW-0255">Endonuclease</keyword>
<dbReference type="InterPro" id="IPR003477">
    <property type="entry name" value="PemK-like"/>
</dbReference>
<gene>
    <name evidence="4" type="ORF">FC84_GL001639</name>
</gene>
<reference evidence="4 5" key="1">
    <citation type="journal article" date="2015" name="Genome Announc.">
        <title>Expanding the biotechnology potential of lactobacilli through comparative genomics of 213 strains and associated genera.</title>
        <authorList>
            <person name="Sun Z."/>
            <person name="Harris H.M."/>
            <person name="McCann A."/>
            <person name="Guo C."/>
            <person name="Argimon S."/>
            <person name="Zhang W."/>
            <person name="Yang X."/>
            <person name="Jeffery I.B."/>
            <person name="Cooney J.C."/>
            <person name="Kagawa T.F."/>
            <person name="Liu W."/>
            <person name="Song Y."/>
            <person name="Salvetti E."/>
            <person name="Wrobel A."/>
            <person name="Rasinkangas P."/>
            <person name="Parkhill J."/>
            <person name="Rea M.C."/>
            <person name="O'Sullivan O."/>
            <person name="Ritari J."/>
            <person name="Douillard F.P."/>
            <person name="Paul Ross R."/>
            <person name="Yang R."/>
            <person name="Briner A.E."/>
            <person name="Felis G.E."/>
            <person name="de Vos W.M."/>
            <person name="Barrangou R."/>
            <person name="Klaenhammer T.R."/>
            <person name="Caufield P.W."/>
            <person name="Cui Y."/>
            <person name="Zhang H."/>
            <person name="O'Toole P.W."/>
        </authorList>
    </citation>
    <scope>NUCLEOTIDE SEQUENCE [LARGE SCALE GENOMIC DNA]</scope>
    <source>
        <strain evidence="4 5">DSM 20335</strain>
    </source>
</reference>